<dbReference type="EMBL" id="CAAALY010070461">
    <property type="protein sequence ID" value="VEL24904.1"/>
    <property type="molecule type" value="Genomic_DNA"/>
</dbReference>
<feature type="compositionally biased region" description="Basic and acidic residues" evidence="1">
    <location>
        <begin position="53"/>
        <end position="64"/>
    </location>
</feature>
<organism evidence="2 3">
    <name type="scientific">Protopolystoma xenopodis</name>
    <dbReference type="NCBI Taxonomy" id="117903"/>
    <lineage>
        <taxon>Eukaryota</taxon>
        <taxon>Metazoa</taxon>
        <taxon>Spiralia</taxon>
        <taxon>Lophotrochozoa</taxon>
        <taxon>Platyhelminthes</taxon>
        <taxon>Monogenea</taxon>
        <taxon>Polyopisthocotylea</taxon>
        <taxon>Polystomatidea</taxon>
        <taxon>Polystomatidae</taxon>
        <taxon>Protopolystoma</taxon>
    </lineage>
</organism>
<feature type="non-terminal residue" evidence="2">
    <location>
        <position position="404"/>
    </location>
</feature>
<proteinExistence type="predicted"/>
<feature type="region of interest" description="Disordered" evidence="1">
    <location>
        <begin position="198"/>
        <end position="228"/>
    </location>
</feature>
<protein>
    <submittedName>
        <fullName evidence="2">Uncharacterized protein</fullName>
    </submittedName>
</protein>
<evidence type="ECO:0000256" key="1">
    <source>
        <dbReference type="SAM" id="MobiDB-lite"/>
    </source>
</evidence>
<comment type="caution">
    <text evidence="2">The sequence shown here is derived from an EMBL/GenBank/DDBJ whole genome shotgun (WGS) entry which is preliminary data.</text>
</comment>
<accession>A0A3S5CIT1</accession>
<dbReference type="AlphaFoldDB" id="A0A3S5CIT1"/>
<gene>
    <name evidence="2" type="ORF">PXEA_LOCUS18344</name>
</gene>
<feature type="region of interest" description="Disordered" evidence="1">
    <location>
        <begin position="250"/>
        <end position="292"/>
    </location>
</feature>
<reference evidence="2" key="1">
    <citation type="submission" date="2018-11" db="EMBL/GenBank/DDBJ databases">
        <authorList>
            <consortium name="Pathogen Informatics"/>
        </authorList>
    </citation>
    <scope>NUCLEOTIDE SEQUENCE</scope>
</reference>
<name>A0A3S5CIT1_9PLAT</name>
<keyword evidence="3" id="KW-1185">Reference proteome</keyword>
<dbReference type="Proteomes" id="UP000784294">
    <property type="component" value="Unassembled WGS sequence"/>
</dbReference>
<feature type="compositionally biased region" description="Basic and acidic residues" evidence="1">
    <location>
        <begin position="79"/>
        <end position="91"/>
    </location>
</feature>
<evidence type="ECO:0000313" key="2">
    <source>
        <dbReference type="EMBL" id="VEL24904.1"/>
    </source>
</evidence>
<feature type="compositionally biased region" description="Polar residues" evidence="1">
    <location>
        <begin position="214"/>
        <end position="223"/>
    </location>
</feature>
<feature type="region of interest" description="Disordered" evidence="1">
    <location>
        <begin position="383"/>
        <end position="404"/>
    </location>
</feature>
<sequence length="404" mass="42913">MQSPILAYESGRLEEPTGVGGQTLASGAWPFRLTSPAPHSALTKPKSAAEPGSRPEKTGVRGARDCVPSASQNFPAPVKHNDETGGRENSHRRANTAIGGPSLASGITKKFVFVKYGDGDNEGKCSELTVGSRLRGVQWTTADYAKLQRVQVTIQQIDQDISMMDELCSRFGLSESIHSSDSRLSESVPSPDFRLSQHLETDEPQEPDCEAKSPVTNRRSQVISPPRLEATTYTGETCALHEVVVQSSCTTSRPLPSRPQHHITTGRTHLAPSASEVTTSVPPVDAGGKTTGNRANVIPGQVACQLAGPYRLGLSPADISAPRLQTTTYSEAVTDLSTARRALRPVKPPGAIAPTDAESKCLLGPVDLKEDCAVEKANTATSDTIPPIASQARDDHEALATPIS</sequence>
<feature type="region of interest" description="Disordered" evidence="1">
    <location>
        <begin position="1"/>
        <end position="101"/>
    </location>
</feature>
<evidence type="ECO:0000313" key="3">
    <source>
        <dbReference type="Proteomes" id="UP000784294"/>
    </source>
</evidence>